<dbReference type="InterPro" id="IPR013154">
    <property type="entry name" value="ADH-like_N"/>
</dbReference>
<reference evidence="7 8" key="1">
    <citation type="submission" date="2011-08" db="EMBL/GenBank/DDBJ databases">
        <title>The Genome Sequence of Johnsonella ignava ATCC 51276.</title>
        <authorList>
            <consortium name="The Broad Institute Genome Sequencing Platform"/>
            <person name="Earl A."/>
            <person name="Ward D."/>
            <person name="Feldgarden M."/>
            <person name="Gevers D."/>
            <person name="Izard J."/>
            <person name="Blanton J.M."/>
            <person name="Baranova O.V."/>
            <person name="Dewhirst F.E."/>
            <person name="Young S.K."/>
            <person name="Zeng Q."/>
            <person name="Gargeya S."/>
            <person name="Fitzgerald M."/>
            <person name="Haas B."/>
            <person name="Abouelleil A."/>
            <person name="Alvarado L."/>
            <person name="Arachchi H.M."/>
            <person name="Berlin A."/>
            <person name="Brown A."/>
            <person name="Chapman S.B."/>
            <person name="Chen Z."/>
            <person name="Dunbar C."/>
            <person name="Freedman E."/>
            <person name="Gearin G."/>
            <person name="Gellesch M."/>
            <person name="Goldberg J."/>
            <person name="Griggs A."/>
            <person name="Gujja S."/>
            <person name="Heiman D."/>
            <person name="Howarth C."/>
            <person name="Larson L."/>
            <person name="Lui A."/>
            <person name="MacDonald P.J.P."/>
            <person name="Montmayeur A."/>
            <person name="Murphy C."/>
            <person name="Neiman D."/>
            <person name="Pearson M."/>
            <person name="Priest M."/>
            <person name="Roberts A."/>
            <person name="Saif S."/>
            <person name="Shea T."/>
            <person name="Shenoy N."/>
            <person name="Sisk P."/>
            <person name="Stolte C."/>
            <person name="Sykes S."/>
            <person name="Wortman J."/>
            <person name="Nusbaum C."/>
            <person name="Birren B."/>
        </authorList>
    </citation>
    <scope>NUCLEOTIDE SEQUENCE [LARGE SCALE GENOMIC DNA]</scope>
    <source>
        <strain evidence="7 8">ATCC 51276</strain>
    </source>
</reference>
<keyword evidence="3" id="KW-0479">Metal-binding</keyword>
<dbReference type="STRING" id="679200.HMPREF9333_01734"/>
<dbReference type="Pfam" id="PF00107">
    <property type="entry name" value="ADH_zinc_N"/>
    <property type="match status" value="1"/>
</dbReference>
<dbReference type="InterPro" id="IPR011032">
    <property type="entry name" value="GroES-like_sf"/>
</dbReference>
<dbReference type="SUPFAM" id="SSF50129">
    <property type="entry name" value="GroES-like"/>
    <property type="match status" value="1"/>
</dbReference>
<dbReference type="RefSeq" id="WP_005541515.1">
    <property type="nucleotide sequence ID" value="NZ_JH378835.1"/>
</dbReference>
<keyword evidence="8" id="KW-1185">Reference proteome</keyword>
<gene>
    <name evidence="7" type="ORF">HMPREF9333_01734</name>
</gene>
<evidence type="ECO:0000259" key="6">
    <source>
        <dbReference type="Pfam" id="PF08240"/>
    </source>
</evidence>
<dbReference type="Gene3D" id="3.40.50.720">
    <property type="entry name" value="NAD(P)-binding Rossmann-like Domain"/>
    <property type="match status" value="1"/>
</dbReference>
<accession>G5GJJ4</accession>
<evidence type="ECO:0000256" key="3">
    <source>
        <dbReference type="ARBA" id="ARBA00022723"/>
    </source>
</evidence>
<dbReference type="HOGENOM" id="CLU_026673_11_3_9"/>
<organism evidence="7 8">
    <name type="scientific">Johnsonella ignava ATCC 51276</name>
    <dbReference type="NCBI Taxonomy" id="679200"/>
    <lineage>
        <taxon>Bacteria</taxon>
        <taxon>Bacillati</taxon>
        <taxon>Bacillota</taxon>
        <taxon>Clostridia</taxon>
        <taxon>Lachnospirales</taxon>
        <taxon>Lachnospiraceae</taxon>
        <taxon>Johnsonella</taxon>
    </lineage>
</organism>
<feature type="domain" description="Alcohol dehydrogenase-like N-terminal" evidence="6">
    <location>
        <begin position="28"/>
        <end position="138"/>
    </location>
</feature>
<dbReference type="InterPro" id="IPR036291">
    <property type="entry name" value="NAD(P)-bd_dom_sf"/>
</dbReference>
<sequence length="353" mass="37819">MKAFILESPGRAVFEDMPEPVLKDSYSAILKPVAVSVCTSDVNTVYGSGSRKPDRLILGHEAVAEVYKTGSGVRDFKPGDLVAVPAMTPDWHSPEIQEGNFLHAGRAFSSNALGRSIPGVFAEYFAVDDADASLAKIPENVSTDDALMCVDMVTTGFGGIEAADIRFGDTVVIIGIGAVGLMAAAGARLHGAGRIIAAGTRKVSVPLAFKYGVNDIINYKEKDIKTEVLRLTEGRGADAVIICGGGDDVLCLAYDIVRYGIGRIVNLKHFPGDEAIPVPKFSSGRGMGGKTLYMELGMGGRIRLERLMRVVKYADFNPGCMITHKFCGFENIATALELMRFKGDDVIKTEVIF</sequence>
<dbReference type="Proteomes" id="UP000003011">
    <property type="component" value="Unassembled WGS sequence"/>
</dbReference>
<evidence type="ECO:0008006" key="9">
    <source>
        <dbReference type="Google" id="ProtNLM"/>
    </source>
</evidence>
<evidence type="ECO:0000256" key="4">
    <source>
        <dbReference type="ARBA" id="ARBA00022833"/>
    </source>
</evidence>
<dbReference type="EMBL" id="ACZL01000029">
    <property type="protein sequence ID" value="EHI55114.1"/>
    <property type="molecule type" value="Genomic_DNA"/>
</dbReference>
<evidence type="ECO:0000313" key="8">
    <source>
        <dbReference type="Proteomes" id="UP000003011"/>
    </source>
</evidence>
<evidence type="ECO:0000259" key="5">
    <source>
        <dbReference type="Pfam" id="PF00107"/>
    </source>
</evidence>
<feature type="domain" description="Alcohol dehydrogenase-like C-terminal" evidence="5">
    <location>
        <begin position="178"/>
        <end position="279"/>
    </location>
</feature>
<comment type="caution">
    <text evidence="7">The sequence shown here is derived from an EMBL/GenBank/DDBJ whole genome shotgun (WGS) entry which is preliminary data.</text>
</comment>
<evidence type="ECO:0000313" key="7">
    <source>
        <dbReference type="EMBL" id="EHI55114.1"/>
    </source>
</evidence>
<dbReference type="PANTHER" id="PTHR42813">
    <property type="entry name" value="ZINC-TYPE ALCOHOL DEHYDROGENASE-LIKE"/>
    <property type="match status" value="1"/>
</dbReference>
<comment type="similarity">
    <text evidence="2">Belongs to the zinc-containing alcohol dehydrogenase family.</text>
</comment>
<proteinExistence type="inferred from homology"/>
<evidence type="ECO:0000256" key="1">
    <source>
        <dbReference type="ARBA" id="ARBA00001947"/>
    </source>
</evidence>
<dbReference type="PANTHER" id="PTHR42813:SF4">
    <property type="entry name" value="NADP-DEPENDENT ISOPROPANOL DEHYDROGENASE"/>
    <property type="match status" value="1"/>
</dbReference>
<dbReference type="Gene3D" id="3.90.180.10">
    <property type="entry name" value="Medium-chain alcohol dehydrogenases, catalytic domain"/>
    <property type="match status" value="1"/>
</dbReference>
<dbReference type="SUPFAM" id="SSF51735">
    <property type="entry name" value="NAD(P)-binding Rossmann-fold domains"/>
    <property type="match status" value="1"/>
</dbReference>
<name>G5GJJ4_9FIRM</name>
<evidence type="ECO:0000256" key="2">
    <source>
        <dbReference type="ARBA" id="ARBA00008072"/>
    </source>
</evidence>
<keyword evidence="4" id="KW-0862">Zinc</keyword>
<dbReference type="InterPro" id="IPR013149">
    <property type="entry name" value="ADH-like_C"/>
</dbReference>
<comment type="cofactor">
    <cofactor evidence="1">
        <name>Zn(2+)</name>
        <dbReference type="ChEBI" id="CHEBI:29105"/>
    </cofactor>
</comment>
<dbReference type="AlphaFoldDB" id="G5GJJ4"/>
<dbReference type="GO" id="GO:0046872">
    <property type="term" value="F:metal ion binding"/>
    <property type="evidence" value="ECO:0007669"/>
    <property type="project" value="UniProtKB-KW"/>
</dbReference>
<dbReference type="eggNOG" id="COG1063">
    <property type="taxonomic scope" value="Bacteria"/>
</dbReference>
<dbReference type="Pfam" id="PF08240">
    <property type="entry name" value="ADH_N"/>
    <property type="match status" value="1"/>
</dbReference>
<protein>
    <recommendedName>
        <fullName evidence="9">Enoyl reductase (ER) domain-containing protein</fullName>
    </recommendedName>
</protein>